<gene>
    <name evidence="2" type="ORF">GOP47_0022180</name>
</gene>
<organism evidence="2 3">
    <name type="scientific">Adiantum capillus-veneris</name>
    <name type="common">Maidenhair fern</name>
    <dbReference type="NCBI Taxonomy" id="13818"/>
    <lineage>
        <taxon>Eukaryota</taxon>
        <taxon>Viridiplantae</taxon>
        <taxon>Streptophyta</taxon>
        <taxon>Embryophyta</taxon>
        <taxon>Tracheophyta</taxon>
        <taxon>Polypodiopsida</taxon>
        <taxon>Polypodiidae</taxon>
        <taxon>Polypodiales</taxon>
        <taxon>Pteridineae</taxon>
        <taxon>Pteridaceae</taxon>
        <taxon>Vittarioideae</taxon>
        <taxon>Adiantum</taxon>
    </lineage>
</organism>
<keyword evidence="3" id="KW-1185">Reference proteome</keyword>
<protein>
    <submittedName>
        <fullName evidence="2">Uncharacterized protein</fullName>
    </submittedName>
</protein>
<proteinExistence type="predicted"/>
<feature type="coiled-coil region" evidence="1">
    <location>
        <begin position="18"/>
        <end position="73"/>
    </location>
</feature>
<accession>A0A9D4U9T5</accession>
<reference evidence="2" key="1">
    <citation type="submission" date="2021-01" db="EMBL/GenBank/DDBJ databases">
        <title>Adiantum capillus-veneris genome.</title>
        <authorList>
            <person name="Fang Y."/>
            <person name="Liao Q."/>
        </authorList>
    </citation>
    <scope>NUCLEOTIDE SEQUENCE</scope>
    <source>
        <strain evidence="2">H3</strain>
        <tissue evidence="2">Leaf</tissue>
    </source>
</reference>
<sequence>MGNKKELKMEKKQKLLITEGAIKSEEALKRQLEEAQRQPQVEAAEQDLEVQEAFDLVQENEDLHKQVAELQESLVRPTNTVEIQRLEVENNTWQARSWHYRNK</sequence>
<dbReference type="Proteomes" id="UP000886520">
    <property type="component" value="Chromosome 21"/>
</dbReference>
<evidence type="ECO:0000313" key="3">
    <source>
        <dbReference type="Proteomes" id="UP000886520"/>
    </source>
</evidence>
<dbReference type="AlphaFoldDB" id="A0A9D4U9T5"/>
<dbReference type="EMBL" id="JABFUD020000021">
    <property type="protein sequence ID" value="KAI5063633.1"/>
    <property type="molecule type" value="Genomic_DNA"/>
</dbReference>
<evidence type="ECO:0000313" key="2">
    <source>
        <dbReference type="EMBL" id="KAI5063633.1"/>
    </source>
</evidence>
<keyword evidence="1" id="KW-0175">Coiled coil</keyword>
<comment type="caution">
    <text evidence="2">The sequence shown here is derived from an EMBL/GenBank/DDBJ whole genome shotgun (WGS) entry which is preliminary data.</text>
</comment>
<name>A0A9D4U9T5_ADICA</name>
<evidence type="ECO:0000256" key="1">
    <source>
        <dbReference type="SAM" id="Coils"/>
    </source>
</evidence>